<keyword evidence="6" id="KW-0999">Mitochondrion inner membrane</keyword>
<evidence type="ECO:0000256" key="9">
    <source>
        <dbReference type="ARBA" id="ARBA00022989"/>
    </source>
</evidence>
<evidence type="ECO:0000256" key="15">
    <source>
        <dbReference type="SAM" id="MobiDB-lite"/>
    </source>
</evidence>
<dbReference type="GO" id="GO:0005744">
    <property type="term" value="C:TIM23 mitochondrial import inner membrane translocase complex"/>
    <property type="evidence" value="ECO:0007669"/>
    <property type="project" value="UniProtKB-UniRule"/>
</dbReference>
<dbReference type="InterPro" id="IPR023214">
    <property type="entry name" value="HAD_sf"/>
</dbReference>
<dbReference type="RefSeq" id="XP_033357607.1">
    <property type="nucleotide sequence ID" value="XM_033501716.1"/>
</dbReference>
<keyword evidence="17" id="KW-1185">Reference proteome</keyword>
<keyword evidence="5 14" id="KW-0812">Transmembrane</keyword>
<feature type="transmembrane region" description="Helical" evidence="14">
    <location>
        <begin position="100"/>
        <end position="121"/>
    </location>
</feature>
<comment type="subunit">
    <text evidence="13">Component of the TIM23 complex at least composed of Tim23, Tim17 (Tim17a1, Tim17a2 or Tim17b1) and a Tim50.</text>
</comment>
<keyword evidence="7 14" id="KW-0653">Protein transport</keyword>
<dbReference type="GO" id="GO:0015031">
    <property type="term" value="P:protein transport"/>
    <property type="evidence" value="ECO:0007669"/>
    <property type="project" value="UniProtKB-KW"/>
</dbReference>
<keyword evidence="11 14" id="KW-0496">Mitochondrion</keyword>
<evidence type="ECO:0000256" key="13">
    <source>
        <dbReference type="ARBA" id="ARBA00061911"/>
    </source>
</evidence>
<dbReference type="Gene3D" id="3.40.50.1000">
    <property type="entry name" value="HAD superfamily/HAD-like"/>
    <property type="match status" value="1"/>
</dbReference>
<evidence type="ECO:0000256" key="1">
    <source>
        <dbReference type="ARBA" id="ARBA00002959"/>
    </source>
</evidence>
<evidence type="ECO:0000256" key="3">
    <source>
        <dbReference type="ARBA" id="ARBA00006344"/>
    </source>
</evidence>
<name>A0A6J3KXC7_9HYME</name>
<feature type="domain" description="FCP1 homology" evidence="16">
    <location>
        <begin position="180"/>
        <end position="324"/>
    </location>
</feature>
<dbReference type="SMART" id="SM00577">
    <property type="entry name" value="CPDc"/>
    <property type="match status" value="1"/>
</dbReference>
<keyword evidence="8 14" id="KW-0809">Transit peptide</keyword>
<comment type="similarity">
    <text evidence="3 14">Belongs to the TIM50 family.</text>
</comment>
<evidence type="ECO:0000256" key="5">
    <source>
        <dbReference type="ARBA" id="ARBA00022692"/>
    </source>
</evidence>
<evidence type="ECO:0000313" key="17">
    <source>
        <dbReference type="Proteomes" id="UP000504631"/>
    </source>
</evidence>
<evidence type="ECO:0000256" key="11">
    <source>
        <dbReference type="ARBA" id="ARBA00023128"/>
    </source>
</evidence>
<feature type="compositionally biased region" description="Polar residues" evidence="15">
    <location>
        <begin position="55"/>
        <end position="71"/>
    </location>
</feature>
<evidence type="ECO:0000256" key="8">
    <source>
        <dbReference type="ARBA" id="ARBA00022946"/>
    </source>
</evidence>
<accession>A0A6J3KXC7</accession>
<evidence type="ECO:0000256" key="7">
    <source>
        <dbReference type="ARBA" id="ARBA00022927"/>
    </source>
</evidence>
<evidence type="ECO:0000256" key="4">
    <source>
        <dbReference type="ARBA" id="ARBA00022448"/>
    </source>
</evidence>
<evidence type="ECO:0000256" key="14">
    <source>
        <dbReference type="RuleBase" id="RU365079"/>
    </source>
</evidence>
<dbReference type="Proteomes" id="UP000504631">
    <property type="component" value="Unplaced"/>
</dbReference>
<dbReference type="InterPro" id="IPR036412">
    <property type="entry name" value="HAD-like_sf"/>
</dbReference>
<dbReference type="PROSITE" id="PS50969">
    <property type="entry name" value="FCP1"/>
    <property type="match status" value="1"/>
</dbReference>
<keyword evidence="10 14" id="KW-0811">Translocation</keyword>
<feature type="region of interest" description="Disordered" evidence="15">
    <location>
        <begin position="55"/>
        <end position="77"/>
    </location>
</feature>
<organism evidence="17 18">
    <name type="scientific">Bombus vosnesenskii</name>
    <dbReference type="NCBI Taxonomy" id="207650"/>
    <lineage>
        <taxon>Eukaryota</taxon>
        <taxon>Metazoa</taxon>
        <taxon>Ecdysozoa</taxon>
        <taxon>Arthropoda</taxon>
        <taxon>Hexapoda</taxon>
        <taxon>Insecta</taxon>
        <taxon>Pterygota</taxon>
        <taxon>Neoptera</taxon>
        <taxon>Endopterygota</taxon>
        <taxon>Hymenoptera</taxon>
        <taxon>Apocrita</taxon>
        <taxon>Aculeata</taxon>
        <taxon>Apoidea</taxon>
        <taxon>Anthophila</taxon>
        <taxon>Apidae</taxon>
        <taxon>Bombus</taxon>
        <taxon>Pyrobombus</taxon>
    </lineage>
</organism>
<keyword evidence="9 14" id="KW-1133">Transmembrane helix</keyword>
<dbReference type="KEGG" id="bvk:117237591"/>
<evidence type="ECO:0000256" key="10">
    <source>
        <dbReference type="ARBA" id="ARBA00023010"/>
    </source>
</evidence>
<gene>
    <name evidence="18" type="primary">LOC117237591</name>
</gene>
<dbReference type="FunFam" id="3.40.50.1000:FF:000019">
    <property type="entry name" value="Mitochondrial import inner membrane translocase subunit TIM50"/>
    <property type="match status" value="1"/>
</dbReference>
<comment type="subcellular location">
    <subcellularLocation>
        <location evidence="2 14">Mitochondrion inner membrane</location>
        <topology evidence="2 14">Single-pass membrane protein</topology>
    </subcellularLocation>
</comment>
<sequence length="387" mass="45393">MAFATKGVRHLYKIYNANATIVYSALRLPVARISVVQTAQRYYYNTEAHRPKITGSLTNIQSSGGTVQSLTPDGLDNKKLDEEAKEEAEEREKREQSQRVLKYSFAFLGVFTTVGLSYVIYNLTRTKYDEHGNVIEDEFSNLPFYERIYKMLKREFNYYTKMVQEPSRNKLLPDPLKYPYIQPPYTLVLELTDVLVHPDWTYETGWRFKKRPGVDQFLEAIAPPQFEIVVYTAEQGMTVFPILDILDPNGYIMYRLVRDTTRFVDGHHVKDLNALNRDLSKVIVVDWNPKSTKFHPENTLQLLQWTGNDDDTTLYDLAAFLKVILATNVEDVREVLTYYRQFENPLKVFRENQRKFLMQMEAEENKAQQESSKVLTSKWKPSFHWDR</sequence>
<evidence type="ECO:0000259" key="16">
    <source>
        <dbReference type="PROSITE" id="PS50969"/>
    </source>
</evidence>
<dbReference type="Pfam" id="PF03031">
    <property type="entry name" value="NIF"/>
    <property type="match status" value="1"/>
</dbReference>
<dbReference type="CDD" id="cd07521">
    <property type="entry name" value="HAD_FCP1-like"/>
    <property type="match status" value="1"/>
</dbReference>
<evidence type="ECO:0000256" key="6">
    <source>
        <dbReference type="ARBA" id="ARBA00022792"/>
    </source>
</evidence>
<evidence type="ECO:0000256" key="12">
    <source>
        <dbReference type="ARBA" id="ARBA00023136"/>
    </source>
</evidence>
<dbReference type="AlphaFoldDB" id="A0A6J3KXC7"/>
<dbReference type="SUPFAM" id="SSF56784">
    <property type="entry name" value="HAD-like"/>
    <property type="match status" value="1"/>
</dbReference>
<dbReference type="GeneID" id="117237591"/>
<dbReference type="PANTHER" id="PTHR12210">
    <property type="entry name" value="DULLARD PROTEIN PHOSPHATASE"/>
    <property type="match status" value="1"/>
</dbReference>
<keyword evidence="4 14" id="KW-0813">Transport</keyword>
<comment type="function">
    <text evidence="1 14">Essential component of the TIM23 complex, a complex that mediates the translocation of transit peptide-containing proteins across the mitochondrial inner membrane.</text>
</comment>
<reference evidence="18" key="1">
    <citation type="submission" date="2025-08" db="UniProtKB">
        <authorList>
            <consortium name="RefSeq"/>
        </authorList>
    </citation>
    <scope>IDENTIFICATION</scope>
    <source>
        <tissue evidence="18">Muscle</tissue>
    </source>
</reference>
<protein>
    <recommendedName>
        <fullName evidence="14">Mitochondrial import inner membrane translocase subunit TIM50</fullName>
    </recommendedName>
</protein>
<dbReference type="InterPro" id="IPR004274">
    <property type="entry name" value="FCP1_dom"/>
</dbReference>
<evidence type="ECO:0000256" key="2">
    <source>
        <dbReference type="ARBA" id="ARBA00004434"/>
    </source>
</evidence>
<proteinExistence type="inferred from homology"/>
<dbReference type="InterPro" id="IPR050365">
    <property type="entry name" value="TIM50"/>
</dbReference>
<evidence type="ECO:0000313" key="18">
    <source>
        <dbReference type="RefSeq" id="XP_033357607.1"/>
    </source>
</evidence>
<keyword evidence="12 14" id="KW-0472">Membrane</keyword>